<dbReference type="SMART" id="SM00510">
    <property type="entry name" value="TFS2M"/>
    <property type="match status" value="1"/>
</dbReference>
<dbReference type="Pfam" id="PF08711">
    <property type="entry name" value="Med26"/>
    <property type="match status" value="1"/>
</dbReference>
<keyword evidence="4 12" id="KW-0863">Zinc-finger</keyword>
<comment type="function">
    <text evidence="10">Necessary for efficient RNA polymerase II transcription elongation past template-encoded arresting sites. The arresting sites in DNA have the property of trapping a certain fraction of elongating RNA polymerases that pass through, resulting in locked ternary complexes. Cleavage of the nascent transcript by S-II allows the resumption of elongation from the new 3'-terminus.</text>
</comment>
<evidence type="ECO:0000256" key="7">
    <source>
        <dbReference type="ARBA" id="ARBA00023125"/>
    </source>
</evidence>
<evidence type="ECO:0000313" key="19">
    <source>
        <dbReference type="Proteomes" id="UP000701801"/>
    </source>
</evidence>
<dbReference type="InterPro" id="IPR017923">
    <property type="entry name" value="TFIIS_N"/>
</dbReference>
<keyword evidence="3" id="KW-0479">Metal-binding</keyword>
<feature type="region of interest" description="Disordered" evidence="14">
    <location>
        <begin position="199"/>
        <end position="230"/>
    </location>
</feature>
<sequence>MHVRSLASGSRHLQGRGCKSIRRYSTVAYQAATGARATKSTSSTSNLTAFHQDILRLPIYDHTYTHIFLHRIAPPSRILSIDLHSSTDIRNPSQQFARILLRVLPPLPTIFKMSGIDQRELDSRLKSLAKAVQDKEPADVVTSILESLKKDVVPTEDLLRSTKAGMIVSKQKGNPNKDIARLATEIISKWKKIIGQNKQKTMAHSTPTNGAASSPAPAPTTAEKGFTGDVSKRRWNSENVDIKRTQNPPRDSCIGLMYNGLAFMSSEPATQILIKAQHVEQAAWDIFKGDTPEYRSKLRSLFQNLKNKDNQELRTKVFSEEISAKSFVTMTDDELKSAKRVEDDKSLEQENLRKSEVPTAKKSISDALRCGQCKQKKVSYSQAQTRSADEPMTTFCECTVCGNRWKFS</sequence>
<evidence type="ECO:0000259" key="16">
    <source>
        <dbReference type="PROSITE" id="PS51319"/>
    </source>
</evidence>
<dbReference type="Pfam" id="PF01096">
    <property type="entry name" value="Zn_ribbon_TFIIS"/>
    <property type="match status" value="1"/>
</dbReference>
<dbReference type="Gene3D" id="2.20.25.10">
    <property type="match status" value="1"/>
</dbReference>
<dbReference type="GO" id="GO:0006362">
    <property type="term" value="P:transcription elongation by RNA polymerase I"/>
    <property type="evidence" value="ECO:0007669"/>
    <property type="project" value="TreeGrafter"/>
</dbReference>
<dbReference type="GO" id="GO:0001139">
    <property type="term" value="F:RNA polymerase II complex recruiting activity"/>
    <property type="evidence" value="ECO:0007669"/>
    <property type="project" value="TreeGrafter"/>
</dbReference>
<comment type="caution">
    <text evidence="18">The sequence shown here is derived from an EMBL/GenBank/DDBJ whole genome shotgun (WGS) entry which is preliminary data.</text>
</comment>
<evidence type="ECO:0000256" key="11">
    <source>
        <dbReference type="ARBA" id="ARBA00070380"/>
    </source>
</evidence>
<organism evidence="18 19">
    <name type="scientific">Hymenoscyphus albidus</name>
    <dbReference type="NCBI Taxonomy" id="595503"/>
    <lineage>
        <taxon>Eukaryota</taxon>
        <taxon>Fungi</taxon>
        <taxon>Dikarya</taxon>
        <taxon>Ascomycota</taxon>
        <taxon>Pezizomycotina</taxon>
        <taxon>Leotiomycetes</taxon>
        <taxon>Helotiales</taxon>
        <taxon>Helotiaceae</taxon>
        <taxon>Hymenoscyphus</taxon>
    </lineage>
</organism>
<dbReference type="GO" id="GO:0005634">
    <property type="term" value="C:nucleus"/>
    <property type="evidence" value="ECO:0007669"/>
    <property type="project" value="UniProtKB-SubCell"/>
</dbReference>
<dbReference type="PANTHER" id="PTHR11477">
    <property type="entry name" value="TRANSCRIPTION FACTOR S-II ZINC FINGER DOMAIN-CONTAINING PROTEIN"/>
    <property type="match status" value="1"/>
</dbReference>
<dbReference type="GO" id="GO:0000977">
    <property type="term" value="F:RNA polymerase II transcription regulatory region sequence-specific DNA binding"/>
    <property type="evidence" value="ECO:0007669"/>
    <property type="project" value="TreeGrafter"/>
</dbReference>
<dbReference type="GO" id="GO:0008270">
    <property type="term" value="F:zinc ion binding"/>
    <property type="evidence" value="ECO:0007669"/>
    <property type="project" value="UniProtKB-KW"/>
</dbReference>
<dbReference type="OrthoDB" id="44867at2759"/>
<evidence type="ECO:0000256" key="2">
    <source>
        <dbReference type="ARBA" id="ARBA00009647"/>
    </source>
</evidence>
<evidence type="ECO:0000256" key="12">
    <source>
        <dbReference type="PROSITE-ProRule" id="PRU00472"/>
    </source>
</evidence>
<evidence type="ECO:0000256" key="1">
    <source>
        <dbReference type="ARBA" id="ARBA00004123"/>
    </source>
</evidence>
<evidence type="ECO:0000256" key="3">
    <source>
        <dbReference type="ARBA" id="ARBA00022723"/>
    </source>
</evidence>
<name>A0A9N9LXZ8_9HELO</name>
<dbReference type="FunFam" id="1.20.930.10:FF:000007">
    <property type="entry name" value="Transcription elongation factor S-II"/>
    <property type="match status" value="1"/>
</dbReference>
<comment type="subcellular location">
    <subcellularLocation>
        <location evidence="1 13">Nucleus</location>
    </subcellularLocation>
</comment>
<dbReference type="PROSITE" id="PS00466">
    <property type="entry name" value="ZF_TFIIS_1"/>
    <property type="match status" value="1"/>
</dbReference>
<dbReference type="GO" id="GO:0031564">
    <property type="term" value="P:transcription antitermination"/>
    <property type="evidence" value="ECO:0007669"/>
    <property type="project" value="TreeGrafter"/>
</dbReference>
<evidence type="ECO:0000256" key="10">
    <source>
        <dbReference type="ARBA" id="ARBA00025408"/>
    </source>
</evidence>
<dbReference type="InterPro" id="IPR036575">
    <property type="entry name" value="TFIIS_cen_dom_sf"/>
</dbReference>
<dbReference type="PANTHER" id="PTHR11477:SF0">
    <property type="entry name" value="IP08861P-RELATED"/>
    <property type="match status" value="1"/>
</dbReference>
<dbReference type="Pfam" id="PF07500">
    <property type="entry name" value="TFIIS_M"/>
    <property type="match status" value="1"/>
</dbReference>
<dbReference type="InterPro" id="IPR001222">
    <property type="entry name" value="Znf_TFIIS"/>
</dbReference>
<dbReference type="SUPFAM" id="SSF57783">
    <property type="entry name" value="Zinc beta-ribbon"/>
    <property type="match status" value="1"/>
</dbReference>
<evidence type="ECO:0000256" key="8">
    <source>
        <dbReference type="ARBA" id="ARBA00023163"/>
    </source>
</evidence>
<keyword evidence="8" id="KW-0804">Transcription</keyword>
<dbReference type="AlphaFoldDB" id="A0A9N9LXZ8"/>
<evidence type="ECO:0000259" key="15">
    <source>
        <dbReference type="PROSITE" id="PS51133"/>
    </source>
</evidence>
<evidence type="ECO:0000256" key="9">
    <source>
        <dbReference type="ARBA" id="ARBA00023242"/>
    </source>
</evidence>
<evidence type="ECO:0000259" key="17">
    <source>
        <dbReference type="PROSITE" id="PS51321"/>
    </source>
</evidence>
<protein>
    <recommendedName>
        <fullName evidence="11">Transcription elongation factor S-II</fullName>
    </recommendedName>
</protein>
<dbReference type="FunFam" id="1.10.472.30:FF:000003">
    <property type="entry name" value="Transcription elongation factor S-II"/>
    <property type="match status" value="1"/>
</dbReference>
<accession>A0A9N9LXZ8</accession>
<dbReference type="SUPFAM" id="SSF46942">
    <property type="entry name" value="Elongation factor TFIIS domain 2"/>
    <property type="match status" value="1"/>
</dbReference>
<evidence type="ECO:0000256" key="4">
    <source>
        <dbReference type="ARBA" id="ARBA00022771"/>
    </source>
</evidence>
<dbReference type="Gene3D" id="1.10.472.30">
    <property type="entry name" value="Transcription elongation factor S-II, central domain"/>
    <property type="match status" value="1"/>
</dbReference>
<proteinExistence type="inferred from homology"/>
<keyword evidence="6" id="KW-0805">Transcription regulation</keyword>
<dbReference type="PROSITE" id="PS51133">
    <property type="entry name" value="ZF_TFIIS_2"/>
    <property type="match status" value="1"/>
</dbReference>
<dbReference type="GO" id="GO:0006368">
    <property type="term" value="P:transcription elongation by RNA polymerase II"/>
    <property type="evidence" value="ECO:0007669"/>
    <property type="project" value="TreeGrafter"/>
</dbReference>
<keyword evidence="5" id="KW-0862">Zinc</keyword>
<reference evidence="18" key="1">
    <citation type="submission" date="2021-07" db="EMBL/GenBank/DDBJ databases">
        <authorList>
            <person name="Durling M."/>
        </authorList>
    </citation>
    <scope>NUCLEOTIDE SEQUENCE</scope>
</reference>
<feature type="compositionally biased region" description="Low complexity" evidence="14">
    <location>
        <begin position="205"/>
        <end position="222"/>
    </location>
</feature>
<dbReference type="PROSITE" id="PS51321">
    <property type="entry name" value="TFIIS_CENTRAL"/>
    <property type="match status" value="1"/>
</dbReference>
<dbReference type="SUPFAM" id="SSF47676">
    <property type="entry name" value="Conserved domain common to transcription factors TFIIS, elongin A, CRSP70"/>
    <property type="match status" value="1"/>
</dbReference>
<gene>
    <name evidence="18" type="ORF">HYALB_00002524</name>
</gene>
<dbReference type="InterPro" id="IPR003618">
    <property type="entry name" value="TFIIS_cen_dom"/>
</dbReference>
<dbReference type="GO" id="GO:0031440">
    <property type="term" value="P:regulation of mRNA 3'-end processing"/>
    <property type="evidence" value="ECO:0007669"/>
    <property type="project" value="TreeGrafter"/>
</dbReference>
<dbReference type="Proteomes" id="UP000701801">
    <property type="component" value="Unassembled WGS sequence"/>
</dbReference>
<feature type="domain" description="TFIIS-type" evidence="15">
    <location>
        <begin position="366"/>
        <end position="406"/>
    </location>
</feature>
<evidence type="ECO:0000256" key="6">
    <source>
        <dbReference type="ARBA" id="ARBA00023015"/>
    </source>
</evidence>
<evidence type="ECO:0000256" key="13">
    <source>
        <dbReference type="PROSITE-ProRule" id="PRU00649"/>
    </source>
</evidence>
<comment type="similarity">
    <text evidence="2">Belongs to the TFS-II family.</text>
</comment>
<dbReference type="PROSITE" id="PS51319">
    <property type="entry name" value="TFIIS_N"/>
    <property type="match status" value="1"/>
</dbReference>
<dbReference type="FunFam" id="2.20.25.10:FF:000001">
    <property type="entry name" value="Probable Transcription elongation factor S-II"/>
    <property type="match status" value="1"/>
</dbReference>
<dbReference type="SMART" id="SM00440">
    <property type="entry name" value="ZnF_C2C2"/>
    <property type="match status" value="1"/>
</dbReference>
<feature type="domain" description="TFIIS central" evidence="17">
    <location>
        <begin position="249"/>
        <end position="363"/>
    </location>
</feature>
<keyword evidence="19" id="KW-1185">Reference proteome</keyword>
<dbReference type="CDD" id="cd13749">
    <property type="entry name" value="Zn-ribbon_TFIIS"/>
    <property type="match status" value="1"/>
</dbReference>
<dbReference type="InterPro" id="IPR003617">
    <property type="entry name" value="TFIIS/CRSP70_N_sub"/>
</dbReference>
<keyword evidence="7" id="KW-0238">DNA-binding</keyword>
<evidence type="ECO:0000256" key="14">
    <source>
        <dbReference type="SAM" id="MobiDB-lite"/>
    </source>
</evidence>
<dbReference type="InterPro" id="IPR035441">
    <property type="entry name" value="TFIIS/LEDGF_dom_sf"/>
</dbReference>
<feature type="domain" description="TFIIS N-terminal" evidence="16">
    <location>
        <begin position="119"/>
        <end position="197"/>
    </location>
</feature>
<evidence type="ECO:0000313" key="18">
    <source>
        <dbReference type="EMBL" id="CAG8980527.1"/>
    </source>
</evidence>
<evidence type="ECO:0000256" key="5">
    <source>
        <dbReference type="ARBA" id="ARBA00022833"/>
    </source>
</evidence>
<dbReference type="EMBL" id="CAJVRM010000396">
    <property type="protein sequence ID" value="CAG8980527.1"/>
    <property type="molecule type" value="Genomic_DNA"/>
</dbReference>
<dbReference type="SMART" id="SM00509">
    <property type="entry name" value="TFS2N"/>
    <property type="match status" value="1"/>
</dbReference>
<keyword evidence="9 13" id="KW-0539">Nucleus</keyword>
<dbReference type="Gene3D" id="1.20.930.10">
    <property type="entry name" value="Conserved domain common to transcription factors TFIIS, elongin A, CRSP70"/>
    <property type="match status" value="1"/>
</dbReference>